<dbReference type="EMBL" id="MFKW01000035">
    <property type="protein sequence ID" value="OGG51218.1"/>
    <property type="molecule type" value="Genomic_DNA"/>
</dbReference>
<dbReference type="PANTHER" id="PTHR30238">
    <property type="entry name" value="MEMBRANE BOUND PREDICTED REDOX MODULATOR"/>
    <property type="match status" value="1"/>
</dbReference>
<gene>
    <name evidence="2" type="ORF">A2704_06560</name>
</gene>
<keyword evidence="1" id="KW-0812">Transmembrane</keyword>
<feature type="transmembrane region" description="Helical" evidence="1">
    <location>
        <begin position="131"/>
        <end position="149"/>
    </location>
</feature>
<comment type="caution">
    <text evidence="2">The sequence shown here is derived from an EMBL/GenBank/DDBJ whole genome shotgun (WGS) entry which is preliminary data.</text>
</comment>
<dbReference type="AlphaFoldDB" id="A0A1F6CPY4"/>
<feature type="transmembrane region" description="Helical" evidence="1">
    <location>
        <begin position="211"/>
        <end position="234"/>
    </location>
</feature>
<dbReference type="Proteomes" id="UP000176445">
    <property type="component" value="Unassembled WGS sequence"/>
</dbReference>
<keyword evidence="1" id="KW-1133">Transmembrane helix</keyword>
<evidence type="ECO:0000256" key="1">
    <source>
        <dbReference type="SAM" id="Phobius"/>
    </source>
</evidence>
<feature type="transmembrane region" description="Helical" evidence="1">
    <location>
        <begin position="279"/>
        <end position="299"/>
    </location>
</feature>
<feature type="transmembrane region" description="Helical" evidence="1">
    <location>
        <begin position="255"/>
        <end position="273"/>
    </location>
</feature>
<organism evidence="2 3">
    <name type="scientific">Candidatus Kaiserbacteria bacterium RIFCSPHIGHO2_01_FULL_54_36b</name>
    <dbReference type="NCBI Taxonomy" id="1798483"/>
    <lineage>
        <taxon>Bacteria</taxon>
        <taxon>Candidatus Kaiseribacteriota</taxon>
    </lineage>
</organism>
<name>A0A1F6CPY4_9BACT</name>
<protein>
    <recommendedName>
        <fullName evidence="4">DUF475 domain-containing protein</fullName>
    </recommendedName>
</protein>
<proteinExistence type="predicted"/>
<keyword evidence="1" id="KW-0472">Membrane</keyword>
<accession>A0A1F6CPY4</accession>
<sequence>MLGTIVVLLGLVVFEIVNSIDNAIVNAHVLRTVSARARRWFLIWGILTAVVVIRGVLPFLIVWLSASELSFVEALRATFGGDAEIGHIIEEKKFIILMGGGIFLALLYLHWLFLEKKEPFFIPDKLIKPHYGIWFFGFTAVLLVVLLYLSRASPLMMLSAAIGNAVFFILYGFKEQAEKKEHELHGAHLSDISKLMYLEILDTTFSFDGVLGAFAFTTNVMLILIGNGIGALVVRDLTIRGIDRVARYKWLKNGAMTSIGLLGVFMMVEAFGIELPEWIPTVITLALVGVAFFASHRLLKKEGVVHLHV</sequence>
<dbReference type="Pfam" id="PF04332">
    <property type="entry name" value="DUF475"/>
    <property type="match status" value="1"/>
</dbReference>
<evidence type="ECO:0000313" key="2">
    <source>
        <dbReference type="EMBL" id="OGG51218.1"/>
    </source>
</evidence>
<dbReference type="PANTHER" id="PTHR30238:SF4">
    <property type="entry name" value="SLL1022 PROTEIN"/>
    <property type="match status" value="1"/>
</dbReference>
<feature type="transmembrane region" description="Helical" evidence="1">
    <location>
        <begin position="94"/>
        <end position="111"/>
    </location>
</feature>
<evidence type="ECO:0008006" key="4">
    <source>
        <dbReference type="Google" id="ProtNLM"/>
    </source>
</evidence>
<dbReference type="InterPro" id="IPR007427">
    <property type="entry name" value="DUF475"/>
</dbReference>
<feature type="transmembrane region" description="Helical" evidence="1">
    <location>
        <begin position="43"/>
        <end position="66"/>
    </location>
</feature>
<reference evidence="2 3" key="1">
    <citation type="journal article" date="2016" name="Nat. Commun.">
        <title>Thousands of microbial genomes shed light on interconnected biogeochemical processes in an aquifer system.</title>
        <authorList>
            <person name="Anantharaman K."/>
            <person name="Brown C.T."/>
            <person name="Hug L.A."/>
            <person name="Sharon I."/>
            <person name="Castelle C.J."/>
            <person name="Probst A.J."/>
            <person name="Thomas B.C."/>
            <person name="Singh A."/>
            <person name="Wilkins M.J."/>
            <person name="Karaoz U."/>
            <person name="Brodie E.L."/>
            <person name="Williams K.H."/>
            <person name="Hubbard S.S."/>
            <person name="Banfield J.F."/>
        </authorList>
    </citation>
    <scope>NUCLEOTIDE SEQUENCE [LARGE SCALE GENOMIC DNA]</scope>
</reference>
<evidence type="ECO:0000313" key="3">
    <source>
        <dbReference type="Proteomes" id="UP000176445"/>
    </source>
</evidence>